<evidence type="ECO:0000313" key="5">
    <source>
        <dbReference type="Proteomes" id="UP001162640"/>
    </source>
</evidence>
<protein>
    <submittedName>
        <fullName evidence="4">Uncharacterized protein</fullName>
    </submittedName>
</protein>
<dbReference type="Gene3D" id="1.25.70.10">
    <property type="entry name" value="Transcription termination factor 3, mitochondrial"/>
    <property type="match status" value="1"/>
</dbReference>
<evidence type="ECO:0000313" key="4">
    <source>
        <dbReference type="EMBL" id="GMH50607.1"/>
    </source>
</evidence>
<gene>
    <name evidence="4" type="ORF">TL16_g00820</name>
</gene>
<name>A0A9W6Z9U6_9STRA</name>
<keyword evidence="3" id="KW-0732">Signal</keyword>
<dbReference type="InterPro" id="IPR038538">
    <property type="entry name" value="MTERF_sf"/>
</dbReference>
<evidence type="ECO:0000256" key="2">
    <source>
        <dbReference type="ARBA" id="ARBA00022946"/>
    </source>
</evidence>
<dbReference type="AlphaFoldDB" id="A0A9W6Z9U6"/>
<comment type="caution">
    <text evidence="4">The sequence shown here is derived from an EMBL/GenBank/DDBJ whole genome shotgun (WGS) entry which is preliminary data.</text>
</comment>
<reference evidence="5" key="1">
    <citation type="journal article" date="2023" name="Commun. Biol.">
        <title>Genome analysis of Parmales, the sister group of diatoms, reveals the evolutionary specialization of diatoms from phago-mixotrophs to photoautotrophs.</title>
        <authorList>
            <person name="Ban H."/>
            <person name="Sato S."/>
            <person name="Yoshikawa S."/>
            <person name="Yamada K."/>
            <person name="Nakamura Y."/>
            <person name="Ichinomiya M."/>
            <person name="Sato N."/>
            <person name="Blanc-Mathieu R."/>
            <person name="Endo H."/>
            <person name="Kuwata A."/>
            <person name="Ogata H."/>
        </authorList>
    </citation>
    <scope>NUCLEOTIDE SEQUENCE [LARGE SCALE GENOMIC DNA]</scope>
</reference>
<comment type="similarity">
    <text evidence="1">Belongs to the mTERF family.</text>
</comment>
<proteinExistence type="inferred from homology"/>
<dbReference type="InterPro" id="IPR003690">
    <property type="entry name" value="MTERF"/>
</dbReference>
<evidence type="ECO:0000256" key="3">
    <source>
        <dbReference type="SAM" id="SignalP"/>
    </source>
</evidence>
<evidence type="ECO:0000256" key="1">
    <source>
        <dbReference type="ARBA" id="ARBA00007692"/>
    </source>
</evidence>
<accession>A0A9W6Z9U6</accession>
<dbReference type="GO" id="GO:0003676">
    <property type="term" value="F:nucleic acid binding"/>
    <property type="evidence" value="ECO:0007669"/>
    <property type="project" value="InterPro"/>
</dbReference>
<keyword evidence="2" id="KW-0809">Transit peptide</keyword>
<sequence>MYLPLLYLLSTITVGYRTSPSSPPWYVDVLEKRRLSMLNQTDVVFQHHPPPSVDSSFFSFSFASNPTFLSPTPPSPCLLIIHSLYPPSYSSSYEKFTNHLLPFIPHDLPEDLNGPELLSIPKILELTLRISNITSIIDPTSSTISILTSPQLLKYTSTYLQSHIKALKDLNLDTYVSKSPRLLTANPSTLEGNLKHFKKNYIPLSPSILKHLHLKSLPELIKSRTDDWTLEFPNIKPPSIPYPLNEDLSALLEIDEKVYKGIDNSTLIDSGISKVVKKLPGVVKVKNLKERVGKLKELGLGKDLIMYNSEGLERKIELFKSGSLGFKFTDQCIKSNPRILSLSCENIEEKIEYLKEIFDDPVKVLNSKPSLITLSLNKLKKNVEGLQYIFPVGYKRMIKNNPHLLASNVINSYQKMLQHESSFAWSINYESYRDFLEDNPRLFGADLRKWKKKVRKMEEYCSRSLEGVSVRCTNLGLIGWGRISRLRYFEKFWGRLADEGEVRRLVFLTGKEVEFWGRNTTKLKVLGGEGREGRRREYENLEEWKSRVSKKPEGNVGSGGYRGYLCRFILPDWKSSNDKLKILTINQLEKLTGNIIESNTNLGLETIPLNEINNDNSGGNLLRKVVNDINILDVRARKDEALARREFVNSLSLNFRKILPEVNVFEVAEENGLGVFLMNEEELGRKILFLRRLFGHDISLSDLFLDNIDIINKEPAQIAEKFVSVLDALSGLSYKEVAKVAVKNGWILVDEEEWGEVVEYVVNCFEGEERERVWEVFKEGWFWEGGRRGLSRLEYFRSCGGEEVVCDVGEEFERVELKVGYLEIILGSGELMRERNPGYESWLEERVGKDTFKEMEERMSKGLI</sequence>
<dbReference type="Proteomes" id="UP001162640">
    <property type="component" value="Unassembled WGS sequence"/>
</dbReference>
<organism evidence="4 5">
    <name type="scientific">Triparma laevis f. inornata</name>
    <dbReference type="NCBI Taxonomy" id="1714386"/>
    <lineage>
        <taxon>Eukaryota</taxon>
        <taxon>Sar</taxon>
        <taxon>Stramenopiles</taxon>
        <taxon>Ochrophyta</taxon>
        <taxon>Bolidophyceae</taxon>
        <taxon>Parmales</taxon>
        <taxon>Triparmaceae</taxon>
        <taxon>Triparma</taxon>
    </lineage>
</organism>
<feature type="signal peptide" evidence="3">
    <location>
        <begin position="1"/>
        <end position="17"/>
    </location>
</feature>
<dbReference type="SMART" id="SM00733">
    <property type="entry name" value="Mterf"/>
    <property type="match status" value="6"/>
</dbReference>
<feature type="chain" id="PRO_5040827743" evidence="3">
    <location>
        <begin position="18"/>
        <end position="864"/>
    </location>
</feature>
<dbReference type="EMBL" id="BLQM01000016">
    <property type="protein sequence ID" value="GMH50607.1"/>
    <property type="molecule type" value="Genomic_DNA"/>
</dbReference>